<organism evidence="1 2">
    <name type="scientific">Streptococcus oralis subsp. oralis</name>
    <dbReference type="NCBI Taxonomy" id="1891914"/>
    <lineage>
        <taxon>Bacteria</taxon>
        <taxon>Bacillati</taxon>
        <taxon>Bacillota</taxon>
        <taxon>Bacilli</taxon>
        <taxon>Lactobacillales</taxon>
        <taxon>Streptococcaceae</taxon>
        <taxon>Streptococcus</taxon>
    </lineage>
</organism>
<sequence length="389" mass="46194">MKFQVELLTKNISIAKLEELFLSSEIISITSCNQDEVDDKYVEGRSDKYKCAFKGNEFIINIEQFQSRLVQIILSYEYSKSKLNSAKKFGDFCSKFRGFLEKNDLNYSILFDDLSMYFSQKLYPKFQTYELLLRKIFALALSPLEDKNIIRIVKEQTNAKLDLSKIHTIERIERLQIAELHTLIFEININPVNDLTIHFKDFQNKNEYILKEMIRNSLPITIWEKHFTPFTNSEKVDVLKNNYDRIREYRNDVMHFHTLTYRRYKKIDLLLSNVIKELEELEYSMLEKWDFEATRKLTNDIFAQEFLANLSSLSKTVSETIRPVINELNANNERIEAALTPLREAINNIEIPKINSELLKPYQDLSSKIRDSYQLKYFDNFDDKDSKKY</sequence>
<evidence type="ECO:0008006" key="3">
    <source>
        <dbReference type="Google" id="ProtNLM"/>
    </source>
</evidence>
<comment type="caution">
    <text evidence="1">The sequence shown here is derived from an EMBL/GenBank/DDBJ whole genome shotgun (WGS) entry which is preliminary data.</text>
</comment>
<dbReference type="PATRIC" id="fig|28037.209.peg.1744"/>
<evidence type="ECO:0000313" key="1">
    <source>
        <dbReference type="EMBL" id="KJQ61070.1"/>
    </source>
</evidence>
<name>A0A0F2CTU3_STROR</name>
<accession>A0A0F2CTU3</accession>
<reference evidence="1 2" key="1">
    <citation type="submission" date="2015-02" db="EMBL/GenBank/DDBJ databases">
        <title>Evolution of amylase-binding proteins of oral streptococcal species.</title>
        <authorList>
            <person name="Haase E.M."/>
        </authorList>
    </citation>
    <scope>NUCLEOTIDE SEQUENCE [LARGE SCALE GENOMIC DNA]</scope>
    <source>
        <strain evidence="1 2">COL85/1862</strain>
    </source>
</reference>
<dbReference type="RefSeq" id="WP_045593822.1">
    <property type="nucleotide sequence ID" value="NZ_JYGM01000010.1"/>
</dbReference>
<dbReference type="Proteomes" id="UP000033657">
    <property type="component" value="Unassembled WGS sequence"/>
</dbReference>
<evidence type="ECO:0000313" key="2">
    <source>
        <dbReference type="Proteomes" id="UP000033657"/>
    </source>
</evidence>
<protein>
    <recommendedName>
        <fullName evidence="3">Apea-like HEPN domain-containing protein</fullName>
    </recommendedName>
</protein>
<gene>
    <name evidence="1" type="ORF">TZ87_01777</name>
</gene>
<proteinExistence type="predicted"/>
<dbReference type="AlphaFoldDB" id="A0A0F2CTU3"/>
<dbReference type="EMBL" id="JYGM01000010">
    <property type="protein sequence ID" value="KJQ61070.1"/>
    <property type="molecule type" value="Genomic_DNA"/>
</dbReference>
<dbReference type="OrthoDB" id="1237440at2"/>